<keyword evidence="3" id="KW-1185">Reference proteome</keyword>
<sequence length="289" mass="33251">MKHMIPRMDQFHCQDTCSQHADICHPNGDVKKDLYITETMNQLSNYQHGNHCFSFSNTNLVADTCSYHKKERTLGLSITTKNIDDSTNDEIRSEQLRCETNTASIDRTESDQSTSQTQEVPVVTQKLKLYQTIQDHLKVECSTQMETELDISSNRSSGGDGSYLTIVIERVNEILSNCSIQNLAFKYKKKHQKSHDNMYCLEITKSFMLRQLPGELDSQEELQLYTVKDCCHEIDPNPYHQLIINHFSPHLSKMEQIMIGISRAIKALEYFENDSENFFDSETIACLVS</sequence>
<dbReference type="AlphaFoldDB" id="A0AAD1Y3A9"/>
<evidence type="ECO:0000313" key="2">
    <source>
        <dbReference type="EMBL" id="CAI2383892.1"/>
    </source>
</evidence>
<dbReference type="Proteomes" id="UP001295684">
    <property type="component" value="Unassembled WGS sequence"/>
</dbReference>
<proteinExistence type="predicted"/>
<comment type="caution">
    <text evidence="2">The sequence shown here is derived from an EMBL/GenBank/DDBJ whole genome shotgun (WGS) entry which is preliminary data.</text>
</comment>
<protein>
    <submittedName>
        <fullName evidence="2">Uncharacterized protein</fullName>
    </submittedName>
</protein>
<name>A0AAD1Y3A9_EUPCR</name>
<dbReference type="EMBL" id="CAMPGE010026198">
    <property type="protein sequence ID" value="CAI2383892.1"/>
    <property type="molecule type" value="Genomic_DNA"/>
</dbReference>
<accession>A0AAD1Y3A9</accession>
<reference evidence="2" key="1">
    <citation type="submission" date="2023-07" db="EMBL/GenBank/DDBJ databases">
        <authorList>
            <consortium name="AG Swart"/>
            <person name="Singh M."/>
            <person name="Singh A."/>
            <person name="Seah K."/>
            <person name="Emmerich C."/>
        </authorList>
    </citation>
    <scope>NUCLEOTIDE SEQUENCE</scope>
    <source>
        <strain evidence="2">DP1</strain>
    </source>
</reference>
<gene>
    <name evidence="2" type="ORF">ECRASSUSDP1_LOCUS25408</name>
</gene>
<feature type="region of interest" description="Disordered" evidence="1">
    <location>
        <begin position="99"/>
        <end position="118"/>
    </location>
</feature>
<evidence type="ECO:0000256" key="1">
    <source>
        <dbReference type="SAM" id="MobiDB-lite"/>
    </source>
</evidence>
<evidence type="ECO:0000313" key="3">
    <source>
        <dbReference type="Proteomes" id="UP001295684"/>
    </source>
</evidence>
<organism evidence="2 3">
    <name type="scientific">Euplotes crassus</name>
    <dbReference type="NCBI Taxonomy" id="5936"/>
    <lineage>
        <taxon>Eukaryota</taxon>
        <taxon>Sar</taxon>
        <taxon>Alveolata</taxon>
        <taxon>Ciliophora</taxon>
        <taxon>Intramacronucleata</taxon>
        <taxon>Spirotrichea</taxon>
        <taxon>Hypotrichia</taxon>
        <taxon>Euplotida</taxon>
        <taxon>Euplotidae</taxon>
        <taxon>Moneuplotes</taxon>
    </lineage>
</organism>